<sequence>MNIGLMVGNRSRVAMSPPCQSNGKPGYAVWYRWDSTQMVEFEHPSIGNREDVRWLVKADFYDLLGDTGVPRVAVLSASLNQINTGGVWGYMMHNMLPDNSLYFSSIYFKDGKRVFVGRGMSNDIYDSRQDPLLPDEAVHIRVPRTIDFKPLPIENGTQYKPLTISFDPQTQTYKVCFTYYDSSYKTKKSIAVSSTRDFIGLWPVGIDGGINIDRLIAVVPSAEYVRGNLPPDAHLPRSRSLFLFGDF</sequence>
<accession>A0A1F4U5D9</accession>
<comment type="caution">
    <text evidence="1">The sequence shown here is derived from an EMBL/GenBank/DDBJ whole genome shotgun (WGS) entry which is preliminary data.</text>
</comment>
<gene>
    <name evidence="1" type="ORF">A2438_02685</name>
</gene>
<evidence type="ECO:0000313" key="1">
    <source>
        <dbReference type="EMBL" id="OGC40174.1"/>
    </source>
</evidence>
<proteinExistence type="predicted"/>
<organism evidence="1 2">
    <name type="scientific">candidate division WOR-1 bacterium RIFOXYC2_FULL_46_14</name>
    <dbReference type="NCBI Taxonomy" id="1802587"/>
    <lineage>
        <taxon>Bacteria</taxon>
        <taxon>Bacillati</taxon>
        <taxon>Saganbacteria</taxon>
    </lineage>
</organism>
<dbReference type="EMBL" id="MEUJ01000004">
    <property type="protein sequence ID" value="OGC40174.1"/>
    <property type="molecule type" value="Genomic_DNA"/>
</dbReference>
<name>A0A1F4U5D9_UNCSA</name>
<dbReference type="Proteomes" id="UP000179242">
    <property type="component" value="Unassembled WGS sequence"/>
</dbReference>
<reference evidence="1 2" key="1">
    <citation type="journal article" date="2016" name="Nat. Commun.">
        <title>Thousands of microbial genomes shed light on interconnected biogeochemical processes in an aquifer system.</title>
        <authorList>
            <person name="Anantharaman K."/>
            <person name="Brown C.T."/>
            <person name="Hug L.A."/>
            <person name="Sharon I."/>
            <person name="Castelle C.J."/>
            <person name="Probst A.J."/>
            <person name="Thomas B.C."/>
            <person name="Singh A."/>
            <person name="Wilkins M.J."/>
            <person name="Karaoz U."/>
            <person name="Brodie E.L."/>
            <person name="Williams K.H."/>
            <person name="Hubbard S.S."/>
            <person name="Banfield J.F."/>
        </authorList>
    </citation>
    <scope>NUCLEOTIDE SEQUENCE [LARGE SCALE GENOMIC DNA]</scope>
</reference>
<evidence type="ECO:0000313" key="2">
    <source>
        <dbReference type="Proteomes" id="UP000179242"/>
    </source>
</evidence>
<dbReference type="AlphaFoldDB" id="A0A1F4U5D9"/>
<protein>
    <submittedName>
        <fullName evidence="1">Uncharacterized protein</fullName>
    </submittedName>
</protein>